<proteinExistence type="predicted"/>
<evidence type="ECO:0000313" key="1">
    <source>
        <dbReference type="EMBL" id="GAH96856.1"/>
    </source>
</evidence>
<organism evidence="1">
    <name type="scientific">marine sediment metagenome</name>
    <dbReference type="NCBI Taxonomy" id="412755"/>
    <lineage>
        <taxon>unclassified sequences</taxon>
        <taxon>metagenomes</taxon>
        <taxon>ecological metagenomes</taxon>
    </lineage>
</organism>
<gene>
    <name evidence="1" type="ORF">S03H2_70785</name>
</gene>
<protein>
    <submittedName>
        <fullName evidence="1">Uncharacterized protein</fullName>
    </submittedName>
</protein>
<accession>X1JQ30</accession>
<reference evidence="1" key="1">
    <citation type="journal article" date="2014" name="Front. Microbiol.">
        <title>High frequency of phylogenetically diverse reductive dehalogenase-homologous genes in deep subseafloor sedimentary metagenomes.</title>
        <authorList>
            <person name="Kawai M."/>
            <person name="Futagami T."/>
            <person name="Toyoda A."/>
            <person name="Takaki Y."/>
            <person name="Nishi S."/>
            <person name="Hori S."/>
            <person name="Arai W."/>
            <person name="Tsubouchi T."/>
            <person name="Morono Y."/>
            <person name="Uchiyama I."/>
            <person name="Ito T."/>
            <person name="Fujiyama A."/>
            <person name="Inagaki F."/>
            <person name="Takami H."/>
        </authorList>
    </citation>
    <scope>NUCLEOTIDE SEQUENCE</scope>
    <source>
        <strain evidence="1">Expedition CK06-06</strain>
    </source>
</reference>
<name>X1JQ30_9ZZZZ</name>
<dbReference type="AlphaFoldDB" id="X1JQ30"/>
<sequence length="59" mass="6839">MKYLVTKYEDQSYRYEYEVVADSNKSAEGMVRSGDCEPIRQEPVDSETISIELEEIKEG</sequence>
<dbReference type="EMBL" id="BARU01047151">
    <property type="protein sequence ID" value="GAH96856.1"/>
    <property type="molecule type" value="Genomic_DNA"/>
</dbReference>
<comment type="caution">
    <text evidence="1">The sequence shown here is derived from an EMBL/GenBank/DDBJ whole genome shotgun (WGS) entry which is preliminary data.</text>
</comment>